<feature type="transmembrane region" description="Helical" evidence="1">
    <location>
        <begin position="132"/>
        <end position="150"/>
    </location>
</feature>
<evidence type="ECO:0008006" key="4">
    <source>
        <dbReference type="Google" id="ProtNLM"/>
    </source>
</evidence>
<organism evidence="2 3">
    <name type="scientific">Caldanaerobacter subterraneus</name>
    <dbReference type="NCBI Taxonomy" id="911092"/>
    <lineage>
        <taxon>Bacteria</taxon>
        <taxon>Bacillati</taxon>
        <taxon>Bacillota</taxon>
        <taxon>Clostridia</taxon>
        <taxon>Thermoanaerobacterales</taxon>
        <taxon>Thermoanaerobacteraceae</taxon>
        <taxon>Caldanaerobacter</taxon>
    </lineage>
</organism>
<dbReference type="AlphaFoldDB" id="A0A357VQ31"/>
<evidence type="ECO:0000313" key="2">
    <source>
        <dbReference type="EMBL" id="HBT49620.1"/>
    </source>
</evidence>
<comment type="caution">
    <text evidence="2">The sequence shown here is derived from an EMBL/GenBank/DDBJ whole genome shotgun (WGS) entry which is preliminary data.</text>
</comment>
<feature type="transmembrane region" description="Helical" evidence="1">
    <location>
        <begin position="288"/>
        <end position="304"/>
    </location>
</feature>
<proteinExistence type="predicted"/>
<feature type="transmembrane region" description="Helical" evidence="1">
    <location>
        <begin position="31"/>
        <end position="48"/>
    </location>
</feature>
<evidence type="ECO:0000313" key="3">
    <source>
        <dbReference type="Proteomes" id="UP000264445"/>
    </source>
</evidence>
<feature type="transmembrane region" description="Helical" evidence="1">
    <location>
        <begin position="102"/>
        <end position="120"/>
    </location>
</feature>
<keyword evidence="1" id="KW-0472">Membrane</keyword>
<reference evidence="2 3" key="1">
    <citation type="journal article" date="2018" name="Nat. Biotechnol.">
        <title>A standardized bacterial taxonomy based on genome phylogeny substantially revises the tree of life.</title>
        <authorList>
            <person name="Parks D.H."/>
            <person name="Chuvochina M."/>
            <person name="Waite D.W."/>
            <person name="Rinke C."/>
            <person name="Skarshewski A."/>
            <person name="Chaumeil P.A."/>
            <person name="Hugenholtz P."/>
        </authorList>
    </citation>
    <scope>NUCLEOTIDE SEQUENCE [LARGE SCALE GENOMIC DNA]</scope>
    <source>
        <strain evidence="2">UBA12544</strain>
    </source>
</reference>
<keyword evidence="1" id="KW-1133">Transmembrane helix</keyword>
<feature type="transmembrane region" description="Helical" evidence="1">
    <location>
        <begin position="340"/>
        <end position="360"/>
    </location>
</feature>
<dbReference type="Proteomes" id="UP000264445">
    <property type="component" value="Unassembled WGS sequence"/>
</dbReference>
<feature type="transmembrane region" description="Helical" evidence="1">
    <location>
        <begin position="393"/>
        <end position="414"/>
    </location>
</feature>
<feature type="transmembrane region" description="Helical" evidence="1">
    <location>
        <begin position="7"/>
        <end position="25"/>
    </location>
</feature>
<feature type="transmembrane region" description="Helical" evidence="1">
    <location>
        <begin position="262"/>
        <end position="281"/>
    </location>
</feature>
<feature type="transmembrane region" description="Helical" evidence="1">
    <location>
        <begin position="481"/>
        <end position="499"/>
    </location>
</feature>
<accession>A0A357VQ31</accession>
<gene>
    <name evidence="2" type="ORF">DEA61_07315</name>
</gene>
<feature type="transmembrane region" description="Helical" evidence="1">
    <location>
        <begin position="421"/>
        <end position="443"/>
    </location>
</feature>
<dbReference type="RefSeq" id="WP_278429179.1">
    <property type="nucleotide sequence ID" value="NZ_DOLB01000106.1"/>
</dbReference>
<protein>
    <recommendedName>
        <fullName evidence="4">Glycosyltransferase RgtA/B/C/D-like domain-containing protein</fullName>
    </recommendedName>
</protein>
<name>A0A357VQ31_9THEO</name>
<feature type="transmembrane region" description="Helical" evidence="1">
    <location>
        <begin position="209"/>
        <end position="229"/>
    </location>
</feature>
<evidence type="ECO:0000256" key="1">
    <source>
        <dbReference type="SAM" id="Phobius"/>
    </source>
</evidence>
<dbReference type="EMBL" id="DOLB01000106">
    <property type="protein sequence ID" value="HBT49620.1"/>
    <property type="molecule type" value="Genomic_DNA"/>
</dbReference>
<keyword evidence="1" id="KW-0812">Transmembrane</keyword>
<feature type="transmembrane region" description="Helical" evidence="1">
    <location>
        <begin position="455"/>
        <end position="474"/>
    </location>
</feature>
<sequence>MRTPLKYLKLGIPGVLTIVLVLLISIRFYSYIFLVLFGLLGSIGGILFEKLERRFQLEKFSRSPIFEHATTKRQILILNVLFFTCYGASFFSLSQGLYTKPIIYYLFITLSAIFVAIEVFQVKNYRMGLFNLLKLWLLAINVFLSNQIIYPLGVTSIDGVANVMSRDRISVIEILETGHIPQGHLYAHYPLHFILVAIGSSITSIDPMVSYPFLIGLVLASCILCIFVIGKTFVNLHFGLFAALIYSFMDYFSYFASHGHQMSYALPYVIMSFMIILLFLYRGVMKTSTKIVLFILYIGLIFTHHLTSMYFLFVIFSIVLWKNVYSLISNEKQKVKQKIFFLILLYLTPMFAKFTYSGLIGEFARTLEIFYQSFFIENTHSLPTLYDTLPLEILFLNTFGSGIAIMLAMFGFFFALNKYSFFGSIISTVSIVILIVIAIGIFMPGHLIMPQRLFVLLQISGLVFISAFGILYLSRMRFTKIIVLVLLGLYVFFSIASTISGPETSLFRGHQVGYVRTYITYNEKLAISWFDSHIGGHIEGVKPIYSSIFSNHTVSRIPFNHKNEVDIERIPKGTFILLNELDFISGFNPERPSSARFSGFKFTFPDREKILAQLITNSNNIYTSRIIHIYLI</sequence>
<feature type="transmembrane region" description="Helical" evidence="1">
    <location>
        <begin position="310"/>
        <end position="328"/>
    </location>
</feature>
<feature type="transmembrane region" description="Helical" evidence="1">
    <location>
        <begin position="236"/>
        <end position="256"/>
    </location>
</feature>
<feature type="transmembrane region" description="Helical" evidence="1">
    <location>
        <begin position="75"/>
        <end position="96"/>
    </location>
</feature>